<keyword evidence="2" id="KW-1133">Transmembrane helix</keyword>
<feature type="transmembrane region" description="Helical" evidence="2">
    <location>
        <begin position="278"/>
        <end position="300"/>
    </location>
</feature>
<keyword evidence="2" id="KW-0812">Transmembrane</keyword>
<dbReference type="SUPFAM" id="SSF48452">
    <property type="entry name" value="TPR-like"/>
    <property type="match status" value="1"/>
</dbReference>
<reference evidence="3 4" key="1">
    <citation type="submission" date="2016-01" db="EMBL/GenBank/DDBJ databases">
        <authorList>
            <person name="Oliw E.H."/>
        </authorList>
    </citation>
    <scope>NUCLEOTIDE SEQUENCE [LARGE SCALE GENOMIC DNA]</scope>
    <source>
        <strain evidence="3 4">DY10</strain>
    </source>
</reference>
<feature type="transmembrane region" description="Helical" evidence="2">
    <location>
        <begin position="209"/>
        <end position="234"/>
    </location>
</feature>
<dbReference type="OrthoDB" id="973593at2"/>
<keyword evidence="1" id="KW-0802">TPR repeat</keyword>
<organism evidence="3 4">
    <name type="scientific">Spirosoma montaniterrae</name>
    <dbReference type="NCBI Taxonomy" id="1178516"/>
    <lineage>
        <taxon>Bacteria</taxon>
        <taxon>Pseudomonadati</taxon>
        <taxon>Bacteroidota</taxon>
        <taxon>Cytophagia</taxon>
        <taxon>Cytophagales</taxon>
        <taxon>Cytophagaceae</taxon>
        <taxon>Spirosoma</taxon>
    </lineage>
</organism>
<feature type="transmembrane region" description="Helical" evidence="2">
    <location>
        <begin position="118"/>
        <end position="136"/>
    </location>
</feature>
<feature type="transmembrane region" description="Helical" evidence="2">
    <location>
        <begin position="246"/>
        <end position="266"/>
    </location>
</feature>
<feature type="transmembrane region" description="Helical" evidence="2">
    <location>
        <begin position="92"/>
        <end position="111"/>
    </location>
</feature>
<feature type="transmembrane region" description="Helical" evidence="2">
    <location>
        <begin position="312"/>
        <end position="334"/>
    </location>
</feature>
<proteinExistence type="predicted"/>
<dbReference type="InterPro" id="IPR011990">
    <property type="entry name" value="TPR-like_helical_dom_sf"/>
</dbReference>
<feature type="transmembrane region" description="Helical" evidence="2">
    <location>
        <begin position="346"/>
        <end position="369"/>
    </location>
</feature>
<feature type="repeat" description="TPR" evidence="1">
    <location>
        <begin position="872"/>
        <end position="905"/>
    </location>
</feature>
<keyword evidence="4" id="KW-1185">Reference proteome</keyword>
<dbReference type="EMBL" id="CP014263">
    <property type="protein sequence ID" value="AQG81215.1"/>
    <property type="molecule type" value="Genomic_DNA"/>
</dbReference>
<feature type="transmembrane region" description="Helical" evidence="2">
    <location>
        <begin position="177"/>
        <end position="197"/>
    </location>
</feature>
<name>A0A1P9X0V9_9BACT</name>
<dbReference type="Proteomes" id="UP000187941">
    <property type="component" value="Chromosome"/>
</dbReference>
<evidence type="ECO:0008006" key="5">
    <source>
        <dbReference type="Google" id="ProtNLM"/>
    </source>
</evidence>
<protein>
    <recommendedName>
        <fullName evidence="5">Tetratricopeptide repeat protein</fullName>
    </recommendedName>
</protein>
<feature type="transmembrane region" description="Helical" evidence="2">
    <location>
        <begin position="16"/>
        <end position="37"/>
    </location>
</feature>
<evidence type="ECO:0000256" key="1">
    <source>
        <dbReference type="PROSITE-ProRule" id="PRU00339"/>
    </source>
</evidence>
<evidence type="ECO:0000313" key="3">
    <source>
        <dbReference type="EMBL" id="AQG81215.1"/>
    </source>
</evidence>
<dbReference type="KEGG" id="smon:AWR27_18945"/>
<evidence type="ECO:0000313" key="4">
    <source>
        <dbReference type="Proteomes" id="UP000187941"/>
    </source>
</evidence>
<dbReference type="STRING" id="1178516.AWR27_18945"/>
<dbReference type="SMART" id="SM00028">
    <property type="entry name" value="TPR"/>
    <property type="match status" value="3"/>
</dbReference>
<keyword evidence="2" id="KW-0472">Membrane</keyword>
<feature type="repeat" description="TPR" evidence="1">
    <location>
        <begin position="415"/>
        <end position="448"/>
    </location>
</feature>
<evidence type="ECO:0000256" key="2">
    <source>
        <dbReference type="SAM" id="Phobius"/>
    </source>
</evidence>
<gene>
    <name evidence="3" type="ORF">AWR27_18945</name>
</gene>
<dbReference type="InterPro" id="IPR019734">
    <property type="entry name" value="TPR_rpt"/>
</dbReference>
<feature type="transmembrane region" description="Helical" evidence="2">
    <location>
        <begin position="148"/>
        <end position="165"/>
    </location>
</feature>
<dbReference type="AlphaFoldDB" id="A0A1P9X0V9"/>
<dbReference type="RefSeq" id="WP_077132677.1">
    <property type="nucleotide sequence ID" value="NZ_CP014263.1"/>
</dbReference>
<dbReference type="PROSITE" id="PS50005">
    <property type="entry name" value="TPR"/>
    <property type="match status" value="2"/>
</dbReference>
<dbReference type="Gene3D" id="1.25.40.10">
    <property type="entry name" value="Tetratricopeptide repeat domain"/>
    <property type="match status" value="2"/>
</dbReference>
<accession>A0A1P9X0V9</accession>
<sequence>MSSLFFWNAWSRSYRLAYLTCLILFGISLVLLAVAWARGLANVVRWNVLSELNPLQTTIYRFTDGLLDYPVTGNVYVVSEQFVASAMQTPPGLATALLVGIGVAFVLIVSAITRFDRLRYLVAMGVLIIGLAFFRWEMLELPGLGQNYLFLLLTFLYGSVSYYFHAFRSDYPIGVRLAVFGTLTGMVAAVLTAFTPVPHPALTIISYGMPVLVVLSAGFIFFIAAEIIAGLVWITSVGRAGGQPLGIGNFLFISGLYLVNLILIWLKNTKIVDWDVLAISPFGVYIVSVIIGVWGFRRLIDQQNVVSFRDGGAFLYAGLALLATLTIAYAFATANDPLIEVFEDMIVYAHLAMGLAFISYVLINFWPIFKQGRAVHKIVYNPKRLELSLFRLMGVFGVVVLVSMGNNIVLRQSLAAYYNGLGDLYIANSELESAGAFYEKALEQEFQNHKSNYALASLAMTRNDQATAAFYYERATLKQPQPHDYAGIAQTYLQTSLFFEAIKALQRGLRKFPDSGELQNNLGFLYARTSVADSAYYYLKAATNQATRAEVAEANLLALYARNPVVLTADSTLVQETNRSDYESYQANALALRLITASDTTQPAQPVWLSGKQANEGLSVGRFASLYNYAVVNQRPDTVLLSTLQRWAENPINQDFADDLLLARALTAYRAYDQPTAFGLLSQLAEGNPQNGPAIRTTTGLLLLEQGLYRKAAEQFGENTDTTSAYYPAIALTKAGDPVLAQSLWETAAKGDVSVAALKQVLYDERPPQTDLEKAFYVTYRPDDPNRGRHWETIRDASLRTVSGTRLIDEYLATRQPFYAQMILSQMGKPEQLTPYARSLENLSALRIAVYRNKLAAADSMSKAYFLPQHQAERLFLLGRIYAQNKQPAKAWQAFASALRLAPLNASIVATAAQFERQRGRIKPAYDLVLRALPFNEDSPDLLKTYVSLCLDQSLFDYAREGLAKLQGVSQPADYQAFQTTYQEKLAAVEKSRKKFSE</sequence>
<feature type="transmembrane region" description="Helical" evidence="2">
    <location>
        <begin position="389"/>
        <end position="410"/>
    </location>
</feature>